<dbReference type="Gene3D" id="2.60.40.10">
    <property type="entry name" value="Immunoglobulins"/>
    <property type="match status" value="1"/>
</dbReference>
<feature type="region of interest" description="Disordered" evidence="1">
    <location>
        <begin position="25"/>
        <end position="118"/>
    </location>
</feature>
<evidence type="ECO:0000256" key="3">
    <source>
        <dbReference type="SAM" id="SignalP"/>
    </source>
</evidence>
<feature type="transmembrane region" description="Helical" evidence="2">
    <location>
        <begin position="609"/>
        <end position="629"/>
    </location>
</feature>
<organism evidence="4 5">
    <name type="scientific">Saccharothrix australiensis</name>
    <dbReference type="NCBI Taxonomy" id="2072"/>
    <lineage>
        <taxon>Bacteria</taxon>
        <taxon>Bacillati</taxon>
        <taxon>Actinomycetota</taxon>
        <taxon>Actinomycetes</taxon>
        <taxon>Pseudonocardiales</taxon>
        <taxon>Pseudonocardiaceae</taxon>
        <taxon>Saccharothrix</taxon>
    </lineage>
</organism>
<feature type="region of interest" description="Disordered" evidence="1">
    <location>
        <begin position="535"/>
        <end position="602"/>
    </location>
</feature>
<accession>A0A495W3G9</accession>
<feature type="signal peptide" evidence="3">
    <location>
        <begin position="1"/>
        <end position="28"/>
    </location>
</feature>
<evidence type="ECO:0000313" key="4">
    <source>
        <dbReference type="EMBL" id="RKT55305.1"/>
    </source>
</evidence>
<protein>
    <submittedName>
        <fullName evidence="4">LPXTG-motif cell wall-anchored protein</fullName>
    </submittedName>
</protein>
<dbReference type="SUPFAM" id="SSF117074">
    <property type="entry name" value="Hypothetical protein PA1324"/>
    <property type="match status" value="1"/>
</dbReference>
<dbReference type="EMBL" id="RBXO01000001">
    <property type="protein sequence ID" value="RKT55305.1"/>
    <property type="molecule type" value="Genomic_DNA"/>
</dbReference>
<dbReference type="OrthoDB" id="3694469at2"/>
<reference evidence="4 5" key="1">
    <citation type="submission" date="2018-10" db="EMBL/GenBank/DDBJ databases">
        <title>Sequencing the genomes of 1000 actinobacteria strains.</title>
        <authorList>
            <person name="Klenk H.-P."/>
        </authorList>
    </citation>
    <scope>NUCLEOTIDE SEQUENCE [LARGE SCALE GENOMIC DNA]</scope>
    <source>
        <strain evidence="4 5">DSM 43800</strain>
    </source>
</reference>
<dbReference type="RefSeq" id="WP_147455173.1">
    <property type="nucleotide sequence ID" value="NZ_RBXO01000001.1"/>
</dbReference>
<keyword evidence="5" id="KW-1185">Reference proteome</keyword>
<evidence type="ECO:0000256" key="1">
    <source>
        <dbReference type="SAM" id="MobiDB-lite"/>
    </source>
</evidence>
<proteinExistence type="predicted"/>
<dbReference type="InterPro" id="IPR013783">
    <property type="entry name" value="Ig-like_fold"/>
</dbReference>
<evidence type="ECO:0000313" key="5">
    <source>
        <dbReference type="Proteomes" id="UP000282084"/>
    </source>
</evidence>
<keyword evidence="2" id="KW-1133">Transmembrane helix</keyword>
<dbReference type="Proteomes" id="UP000282084">
    <property type="component" value="Unassembled WGS sequence"/>
</dbReference>
<feature type="chain" id="PRO_5019765523" evidence="3">
    <location>
        <begin position="29"/>
        <end position="635"/>
    </location>
</feature>
<keyword evidence="3" id="KW-0732">Signal</keyword>
<keyword evidence="2" id="KW-0812">Transmembrane</keyword>
<dbReference type="NCBIfam" id="TIGR01167">
    <property type="entry name" value="LPXTG_anchor"/>
    <property type="match status" value="1"/>
</dbReference>
<comment type="caution">
    <text evidence="4">The sequence shown here is derived from an EMBL/GenBank/DDBJ whole genome shotgun (WGS) entry which is preliminary data.</text>
</comment>
<dbReference type="PANTHER" id="PTHR24216:SF65">
    <property type="entry name" value="PAXILLIN-LIKE PROTEIN 1"/>
    <property type="match status" value="1"/>
</dbReference>
<dbReference type="PANTHER" id="PTHR24216">
    <property type="entry name" value="PAXILLIN-RELATED"/>
    <property type="match status" value="1"/>
</dbReference>
<feature type="compositionally biased region" description="Pro residues" evidence="1">
    <location>
        <begin position="77"/>
        <end position="108"/>
    </location>
</feature>
<dbReference type="GO" id="GO:0005975">
    <property type="term" value="P:carbohydrate metabolic process"/>
    <property type="evidence" value="ECO:0007669"/>
    <property type="project" value="UniProtKB-ARBA"/>
</dbReference>
<name>A0A495W3G9_9PSEU</name>
<sequence>MSRLPVSIGAALLAAVLVVGVSAGPAAADGARPAEPPGTSEPSRPAPSGSTATEPVAIEPVATEPAPDRPAVDAPPADQPPGEQPPSDQPPDDQPPGDQPPAAEPPATDPVTAEPVTAPRAGVDLRLVVTYDKPSYFAHEVVVARVKVTNAGDATATRVQVTSTGNIDSHFWHGFDWPGPTLAPGQSAEGYASGHVTDPKGDAVRLVVETTSAEPDAAPGDNAVTAAVPLTVLRGSYSGVIYGDRNGNSAVDPGELLVGQPVRAAGGRPVGSYTAVTDANGRFSLRGLPIGRYVVEFDNTQWSFPLVSVEVDEVDDPDVLIRAANHVNPLLAATAAFTRPAYRVDDTAVVAVTLTNRGDAHIPELSASCHSTNGVVISLGELGQEDGTTLPAGTTKTYDLTYRVTASAAEAGHLSVRCVLGAPPFVNGAVVASAVGRVPGGRAPRVVGQLLHILPRQASLCPRCPPTAPLPDVKVYLRDQVTGQVVARAVSNAQGIFEFHDMPADLYDFGIVGPWRSTAPTFTVYAGDSGSTTRVVYVEDGPDQPDPDGPPPGGAPAAPGGDDPPDEDPADEDPPNEDPVDVDPADVDPVDHGLADGDEPAELADTGAAVGWLALAGLVSLVAGIGLTARARRRV</sequence>
<evidence type="ECO:0000256" key="2">
    <source>
        <dbReference type="SAM" id="Phobius"/>
    </source>
</evidence>
<keyword evidence="2" id="KW-0472">Membrane</keyword>
<feature type="compositionally biased region" description="Acidic residues" evidence="1">
    <location>
        <begin position="563"/>
        <end position="588"/>
    </location>
</feature>
<dbReference type="SUPFAM" id="SSF49478">
    <property type="entry name" value="Cna protein B-type domain"/>
    <property type="match status" value="1"/>
</dbReference>
<dbReference type="AlphaFoldDB" id="A0A495W3G9"/>
<gene>
    <name evidence="4" type="ORF">C8E97_3967</name>
</gene>